<dbReference type="EMBL" id="HBGJ01012973">
    <property type="protein sequence ID" value="CAD9249840.1"/>
    <property type="molecule type" value="Transcribed_RNA"/>
</dbReference>
<evidence type="ECO:0000256" key="3">
    <source>
        <dbReference type="ARBA" id="ARBA00023134"/>
    </source>
</evidence>
<organism evidence="9">
    <name type="scientific">Phaeomonas parva</name>
    <dbReference type="NCBI Taxonomy" id="124430"/>
    <lineage>
        <taxon>Eukaryota</taxon>
        <taxon>Sar</taxon>
        <taxon>Stramenopiles</taxon>
        <taxon>Ochrophyta</taxon>
        <taxon>Pinguiophyceae</taxon>
        <taxon>Pinguiochrysidales</taxon>
        <taxon>Pinguiochrysidaceae</taxon>
        <taxon>Phaeomonas</taxon>
    </lineage>
</organism>
<dbReference type="Pfam" id="PF04670">
    <property type="entry name" value="Gtr1_RagA"/>
    <property type="match status" value="1"/>
</dbReference>
<feature type="compositionally biased region" description="Pro residues" evidence="4">
    <location>
        <begin position="88"/>
        <end position="100"/>
    </location>
</feature>
<dbReference type="EMBL" id="HBGJ01012979">
    <property type="protein sequence ID" value="CAD9249846.1"/>
    <property type="molecule type" value="Transcribed_RNA"/>
</dbReference>
<dbReference type="GO" id="GO:0009267">
    <property type="term" value="P:cellular response to starvation"/>
    <property type="evidence" value="ECO:0007669"/>
    <property type="project" value="TreeGrafter"/>
</dbReference>
<name>A0A6U4EMY4_9STRA</name>
<dbReference type="EMBL" id="HBGJ01012978">
    <property type="protein sequence ID" value="CAD9249845.1"/>
    <property type="molecule type" value="Transcribed_RNA"/>
</dbReference>
<evidence type="ECO:0000256" key="1">
    <source>
        <dbReference type="ARBA" id="ARBA00007756"/>
    </source>
</evidence>
<dbReference type="PANTHER" id="PTHR11259:SF2">
    <property type="entry name" value="GH16429P"/>
    <property type="match status" value="1"/>
</dbReference>
<sequence length="110" mass="12045">MSEWDYAATGYGGLGMPESVEVDPSILTEPSPKILLMGSRRSGKSSIYRVLFSKMSPHETLFLDSTNALEISRIANNKLITFQICNPNPNPKPNPNPNPNANPNLTLTLT</sequence>
<protein>
    <submittedName>
        <fullName evidence="9">Uncharacterized protein</fullName>
    </submittedName>
</protein>
<dbReference type="Gene3D" id="3.40.50.300">
    <property type="entry name" value="P-loop containing nucleotide triphosphate hydrolases"/>
    <property type="match status" value="1"/>
</dbReference>
<keyword evidence="3" id="KW-0342">GTP-binding</keyword>
<evidence type="ECO:0000313" key="7">
    <source>
        <dbReference type="EMBL" id="CAD9249842.1"/>
    </source>
</evidence>
<proteinExistence type="inferred from homology"/>
<dbReference type="GO" id="GO:0003924">
    <property type="term" value="F:GTPase activity"/>
    <property type="evidence" value="ECO:0007669"/>
    <property type="project" value="TreeGrafter"/>
</dbReference>
<dbReference type="GO" id="GO:0005525">
    <property type="term" value="F:GTP binding"/>
    <property type="evidence" value="ECO:0007669"/>
    <property type="project" value="UniProtKB-KW"/>
</dbReference>
<keyword evidence="2" id="KW-0547">Nucleotide-binding</keyword>
<dbReference type="GO" id="GO:1990131">
    <property type="term" value="C:Gtr1-Gtr2 GTPase complex"/>
    <property type="evidence" value="ECO:0007669"/>
    <property type="project" value="TreeGrafter"/>
</dbReference>
<dbReference type="EMBL" id="HBGJ01012975">
    <property type="protein sequence ID" value="CAD9249842.1"/>
    <property type="molecule type" value="Transcribed_RNA"/>
</dbReference>
<comment type="similarity">
    <text evidence="1">Belongs to the GTR/RAG GTP-binding protein family.</text>
</comment>
<reference evidence="9" key="1">
    <citation type="submission" date="2021-01" db="EMBL/GenBank/DDBJ databases">
        <authorList>
            <person name="Corre E."/>
            <person name="Pelletier E."/>
            <person name="Niang G."/>
            <person name="Scheremetjew M."/>
            <person name="Finn R."/>
            <person name="Kale V."/>
            <person name="Holt S."/>
            <person name="Cochrane G."/>
            <person name="Meng A."/>
            <person name="Brown T."/>
            <person name="Cohen L."/>
        </authorList>
    </citation>
    <scope>NUCLEOTIDE SEQUENCE</scope>
    <source>
        <strain evidence="9">CCMP2877</strain>
    </source>
</reference>
<evidence type="ECO:0000313" key="5">
    <source>
        <dbReference type="EMBL" id="CAD9249840.1"/>
    </source>
</evidence>
<evidence type="ECO:0000313" key="8">
    <source>
        <dbReference type="EMBL" id="CAD9249845.1"/>
    </source>
</evidence>
<evidence type="ECO:0000313" key="9">
    <source>
        <dbReference type="EMBL" id="CAD9249846.1"/>
    </source>
</evidence>
<dbReference type="EMBL" id="HBGJ01012974">
    <property type="protein sequence ID" value="CAD9249841.1"/>
    <property type="molecule type" value="Transcribed_RNA"/>
</dbReference>
<dbReference type="GO" id="GO:0005634">
    <property type="term" value="C:nucleus"/>
    <property type="evidence" value="ECO:0007669"/>
    <property type="project" value="TreeGrafter"/>
</dbReference>
<dbReference type="PANTHER" id="PTHR11259">
    <property type="entry name" value="RAS-RELATED GTP BINDING RAG/GTR YEAST"/>
    <property type="match status" value="1"/>
</dbReference>
<dbReference type="GO" id="GO:1904263">
    <property type="term" value="P:positive regulation of TORC1 signaling"/>
    <property type="evidence" value="ECO:0007669"/>
    <property type="project" value="TreeGrafter"/>
</dbReference>
<dbReference type="InterPro" id="IPR027417">
    <property type="entry name" value="P-loop_NTPase"/>
</dbReference>
<dbReference type="InterPro" id="IPR006762">
    <property type="entry name" value="Gtr1_RagA"/>
</dbReference>
<dbReference type="AlphaFoldDB" id="A0A6U4EMY4"/>
<gene>
    <name evidence="5" type="ORF">PPAR1163_LOCUS8201</name>
    <name evidence="6" type="ORF">PPAR1163_LOCUS8202</name>
    <name evidence="7" type="ORF">PPAR1163_LOCUS8203</name>
    <name evidence="8" type="ORF">PPAR1163_LOCUS8206</name>
    <name evidence="9" type="ORF">PPAR1163_LOCUS8207</name>
</gene>
<evidence type="ECO:0000256" key="4">
    <source>
        <dbReference type="SAM" id="MobiDB-lite"/>
    </source>
</evidence>
<feature type="region of interest" description="Disordered" evidence="4">
    <location>
        <begin position="85"/>
        <end position="110"/>
    </location>
</feature>
<accession>A0A6U4EMY4</accession>
<evidence type="ECO:0000256" key="2">
    <source>
        <dbReference type="ARBA" id="ARBA00022741"/>
    </source>
</evidence>
<evidence type="ECO:0000313" key="6">
    <source>
        <dbReference type="EMBL" id="CAD9249841.1"/>
    </source>
</evidence>
<dbReference type="GO" id="GO:0010507">
    <property type="term" value="P:negative regulation of autophagy"/>
    <property type="evidence" value="ECO:0007669"/>
    <property type="project" value="TreeGrafter"/>
</dbReference>
<dbReference type="GO" id="GO:0005764">
    <property type="term" value="C:lysosome"/>
    <property type="evidence" value="ECO:0007669"/>
    <property type="project" value="TreeGrafter"/>
</dbReference>